<proteinExistence type="inferred from homology"/>
<keyword evidence="6" id="KW-1185">Reference proteome</keyword>
<protein>
    <submittedName>
        <fullName evidence="5">Predicted dehydrogenase</fullName>
    </submittedName>
</protein>
<dbReference type="Pfam" id="PF22725">
    <property type="entry name" value="GFO_IDH_MocA_C3"/>
    <property type="match status" value="1"/>
</dbReference>
<dbReference type="InterPro" id="IPR036291">
    <property type="entry name" value="NAD(P)-bd_dom_sf"/>
</dbReference>
<evidence type="ECO:0000313" key="5">
    <source>
        <dbReference type="EMBL" id="SHG28671.1"/>
    </source>
</evidence>
<dbReference type="InterPro" id="IPR055170">
    <property type="entry name" value="GFO_IDH_MocA-like_dom"/>
</dbReference>
<dbReference type="Pfam" id="PF01408">
    <property type="entry name" value="GFO_IDH_MocA"/>
    <property type="match status" value="1"/>
</dbReference>
<sequence>MTADQLPAEESYALVAREAPEIAAPSLDYRPPMPADRSIPIGLIGAGGISFAHLEAYRRYGLNVVAIADRHLDRAMMRRDQHFPHARATNRVDDLIGNPDIAVLDITLHPEGRAPLMRRALEAGQHVLSQKPFVRSLALGAELADLAAARRLQLAVNQNGRFAPHMAWMRAAVAAGYVGDVTGVHVSIQWDHGWVAGTPFDQIDQLILEDFGIHWFDFLVSIIGDRATSVIARSAQAADQAARAPLLAEALVAFQGGQASLVFDGATKFGARDETVIIGTKGTLRSSGPDLGHQQVSLFTEAGVARPRLEGTWFNDGFAGAMGALLVAIETGEPPIHAARDNLRSLRLGRAAVESALEAGIRIRIDPEE</sequence>
<evidence type="ECO:0000259" key="3">
    <source>
        <dbReference type="Pfam" id="PF01408"/>
    </source>
</evidence>
<dbReference type="STRING" id="1122133.SAMN02745157_3917"/>
<dbReference type="EMBL" id="FQUP01000004">
    <property type="protein sequence ID" value="SHG28671.1"/>
    <property type="molecule type" value="Genomic_DNA"/>
</dbReference>
<organism evidence="5 6">
    <name type="scientific">Kaistia soli DSM 19436</name>
    <dbReference type="NCBI Taxonomy" id="1122133"/>
    <lineage>
        <taxon>Bacteria</taxon>
        <taxon>Pseudomonadati</taxon>
        <taxon>Pseudomonadota</taxon>
        <taxon>Alphaproteobacteria</taxon>
        <taxon>Hyphomicrobiales</taxon>
        <taxon>Kaistiaceae</taxon>
        <taxon>Kaistia</taxon>
    </lineage>
</organism>
<dbReference type="GO" id="GO:0000166">
    <property type="term" value="F:nucleotide binding"/>
    <property type="evidence" value="ECO:0007669"/>
    <property type="project" value="InterPro"/>
</dbReference>
<dbReference type="Gene3D" id="3.30.360.10">
    <property type="entry name" value="Dihydrodipicolinate Reductase, domain 2"/>
    <property type="match status" value="1"/>
</dbReference>
<dbReference type="SUPFAM" id="SSF55347">
    <property type="entry name" value="Glyceraldehyde-3-phosphate dehydrogenase-like, C-terminal domain"/>
    <property type="match status" value="1"/>
</dbReference>
<dbReference type="AlphaFoldDB" id="A0A1M5IK75"/>
<keyword evidence="2" id="KW-0560">Oxidoreductase</keyword>
<evidence type="ECO:0000259" key="4">
    <source>
        <dbReference type="Pfam" id="PF22725"/>
    </source>
</evidence>
<dbReference type="SUPFAM" id="SSF51735">
    <property type="entry name" value="NAD(P)-binding Rossmann-fold domains"/>
    <property type="match status" value="1"/>
</dbReference>
<name>A0A1M5IK75_9HYPH</name>
<evidence type="ECO:0000313" key="6">
    <source>
        <dbReference type="Proteomes" id="UP000184485"/>
    </source>
</evidence>
<reference evidence="5 6" key="1">
    <citation type="submission" date="2016-11" db="EMBL/GenBank/DDBJ databases">
        <authorList>
            <person name="Jaros S."/>
            <person name="Januszkiewicz K."/>
            <person name="Wedrychowicz H."/>
        </authorList>
    </citation>
    <scope>NUCLEOTIDE SEQUENCE [LARGE SCALE GENOMIC DNA]</scope>
    <source>
        <strain evidence="5 6">DSM 19436</strain>
    </source>
</reference>
<gene>
    <name evidence="5" type="ORF">SAMN02745157_3917</name>
</gene>
<feature type="domain" description="GFO/IDH/MocA-like oxidoreductase" evidence="4">
    <location>
        <begin position="168"/>
        <end position="285"/>
    </location>
</feature>
<dbReference type="GO" id="GO:0016491">
    <property type="term" value="F:oxidoreductase activity"/>
    <property type="evidence" value="ECO:0007669"/>
    <property type="project" value="UniProtKB-KW"/>
</dbReference>
<dbReference type="InterPro" id="IPR000683">
    <property type="entry name" value="Gfo/Idh/MocA-like_OxRdtase_N"/>
</dbReference>
<dbReference type="PANTHER" id="PTHR43708:SF5">
    <property type="entry name" value="CONSERVED EXPRESSED OXIDOREDUCTASE (EUROFUNG)-RELATED"/>
    <property type="match status" value="1"/>
</dbReference>
<dbReference type="OrthoDB" id="6183734at2"/>
<dbReference type="Gene3D" id="3.40.50.720">
    <property type="entry name" value="NAD(P)-binding Rossmann-like Domain"/>
    <property type="match status" value="1"/>
</dbReference>
<comment type="similarity">
    <text evidence="1">Belongs to the Gfo/Idh/MocA family.</text>
</comment>
<dbReference type="PANTHER" id="PTHR43708">
    <property type="entry name" value="CONSERVED EXPRESSED OXIDOREDUCTASE (EUROFUNG)"/>
    <property type="match status" value="1"/>
</dbReference>
<dbReference type="InterPro" id="IPR051317">
    <property type="entry name" value="Gfo/Idh/MocA_oxidoreduct"/>
</dbReference>
<dbReference type="Proteomes" id="UP000184485">
    <property type="component" value="Unassembled WGS sequence"/>
</dbReference>
<accession>A0A1M5IK75</accession>
<feature type="domain" description="Gfo/Idh/MocA-like oxidoreductase N-terminal" evidence="3">
    <location>
        <begin position="41"/>
        <end position="157"/>
    </location>
</feature>
<evidence type="ECO:0000256" key="2">
    <source>
        <dbReference type="ARBA" id="ARBA00023002"/>
    </source>
</evidence>
<dbReference type="RefSeq" id="WP_073056183.1">
    <property type="nucleotide sequence ID" value="NZ_FQUP01000004.1"/>
</dbReference>
<evidence type="ECO:0000256" key="1">
    <source>
        <dbReference type="ARBA" id="ARBA00010928"/>
    </source>
</evidence>